<keyword evidence="7" id="KW-0472">Membrane</keyword>
<dbReference type="Pfam" id="PF13462">
    <property type="entry name" value="Thioredoxin_4"/>
    <property type="match status" value="1"/>
</dbReference>
<feature type="compositionally biased region" description="Basic and acidic residues" evidence="6">
    <location>
        <begin position="54"/>
        <end position="64"/>
    </location>
</feature>
<sequence>MLFMETNKRLQLILVAVAAVLAIIIAFYMGMHFGKSSAEMTSQKPPSTAAMTAEKTEMSAESKDAPVADPNLVAGQDYSPSQTDPEVLKLMAAEIHRDKDDLRSLGSPDAPVVLVSYEDFSCPMCGVFNTNTHPALKKLVDEGKLRLEFRDMVIFPNYNSQLAHQGARAAAQQGKFWEFVDKAFAQTANGNHPNYTKELVLDIAKQAGVENLSAFEKALESDEIVQAVQAETQHAREKLGLTGTPFFIINNAVVSGAYPTEYFINTINQQAVEAK</sequence>
<comment type="similarity">
    <text evidence="1">Belongs to the thioredoxin family. DsbA subfamily.</text>
</comment>
<evidence type="ECO:0000313" key="9">
    <source>
        <dbReference type="EMBL" id="EEH63230.1"/>
    </source>
</evidence>
<keyword evidence="5" id="KW-0676">Redox-active center</keyword>
<protein>
    <submittedName>
        <fullName evidence="9">DsbA-like protein</fullName>
    </submittedName>
</protein>
<dbReference type="SUPFAM" id="SSF52833">
    <property type="entry name" value="Thioredoxin-like"/>
    <property type="match status" value="1"/>
</dbReference>
<dbReference type="HOGENOM" id="CLU_000288_47_1_11"/>
<evidence type="ECO:0000256" key="5">
    <source>
        <dbReference type="ARBA" id="ARBA00023284"/>
    </source>
</evidence>
<evidence type="ECO:0000256" key="4">
    <source>
        <dbReference type="ARBA" id="ARBA00023157"/>
    </source>
</evidence>
<feature type="transmembrane region" description="Helical" evidence="7">
    <location>
        <begin position="12"/>
        <end position="31"/>
    </location>
</feature>
<dbReference type="PROSITE" id="PS51352">
    <property type="entry name" value="THIOREDOXIN_2"/>
    <property type="match status" value="1"/>
</dbReference>
<proteinExistence type="inferred from homology"/>
<evidence type="ECO:0000313" key="10">
    <source>
        <dbReference type="Proteomes" id="UP000010301"/>
    </source>
</evidence>
<keyword evidence="2" id="KW-0732">Signal</keyword>
<evidence type="ECO:0000256" key="7">
    <source>
        <dbReference type="SAM" id="Phobius"/>
    </source>
</evidence>
<dbReference type="eggNOG" id="COG1651">
    <property type="taxonomic scope" value="Bacteria"/>
</dbReference>
<dbReference type="PANTHER" id="PTHR13887">
    <property type="entry name" value="GLUTATHIONE S-TRANSFERASE KAPPA"/>
    <property type="match status" value="1"/>
</dbReference>
<dbReference type="InterPro" id="IPR012336">
    <property type="entry name" value="Thioredoxin-like_fold"/>
</dbReference>
<evidence type="ECO:0000256" key="2">
    <source>
        <dbReference type="ARBA" id="ARBA00022729"/>
    </source>
</evidence>
<keyword evidence="10" id="KW-1185">Reference proteome</keyword>
<keyword evidence="3" id="KW-0560">Oxidoreductase</keyword>
<dbReference type="STRING" id="525245.HMPREF0044_1469"/>
<comment type="caution">
    <text evidence="9">The sequence shown here is derived from an EMBL/GenBank/DDBJ whole genome shotgun (WGS) entry which is preliminary data.</text>
</comment>
<dbReference type="AlphaFoldDB" id="C0W216"/>
<dbReference type="InterPro" id="IPR013766">
    <property type="entry name" value="Thioredoxin_domain"/>
</dbReference>
<feature type="region of interest" description="Disordered" evidence="6">
    <location>
        <begin position="39"/>
        <end position="64"/>
    </location>
</feature>
<keyword evidence="7" id="KW-0812">Transmembrane</keyword>
<gene>
    <name evidence="9" type="ORF">HMPREF0044_1469</name>
</gene>
<evidence type="ECO:0000256" key="1">
    <source>
        <dbReference type="ARBA" id="ARBA00005791"/>
    </source>
</evidence>
<accession>C0W216</accession>
<feature type="compositionally biased region" description="Polar residues" evidence="6">
    <location>
        <begin position="39"/>
        <end position="50"/>
    </location>
</feature>
<dbReference type="EMBL" id="ACFG01000037">
    <property type="protein sequence ID" value="EEH63230.1"/>
    <property type="molecule type" value="Genomic_DNA"/>
</dbReference>
<evidence type="ECO:0000259" key="8">
    <source>
        <dbReference type="PROSITE" id="PS51352"/>
    </source>
</evidence>
<dbReference type="Proteomes" id="UP000010301">
    <property type="component" value="Unassembled WGS sequence"/>
</dbReference>
<dbReference type="GO" id="GO:0016491">
    <property type="term" value="F:oxidoreductase activity"/>
    <property type="evidence" value="ECO:0007669"/>
    <property type="project" value="UniProtKB-KW"/>
</dbReference>
<reference evidence="9 10" key="1">
    <citation type="submission" date="2009-01" db="EMBL/GenBank/DDBJ databases">
        <authorList>
            <person name="Qin X."/>
            <person name="Bachman B."/>
            <person name="Battles P."/>
            <person name="Bell A."/>
            <person name="Bess C."/>
            <person name="Bickham C."/>
            <person name="Chaboub L."/>
            <person name="Chen D."/>
            <person name="Coyle M."/>
            <person name="Deiros D.R."/>
            <person name="Dinh H."/>
            <person name="Forbes L."/>
            <person name="Fowler G."/>
            <person name="Francisco L."/>
            <person name="Fu Q."/>
            <person name="Gubbala S."/>
            <person name="Hale W."/>
            <person name="Han Y."/>
            <person name="Hemphill L."/>
            <person name="Highlander S.K."/>
            <person name="Hirani K."/>
            <person name="Hogues M."/>
            <person name="Jackson L."/>
            <person name="Jakkamsetti A."/>
            <person name="Javaid M."/>
            <person name="Jiang H."/>
            <person name="Korchina V."/>
            <person name="Kovar C."/>
            <person name="Lara F."/>
            <person name="Lee S."/>
            <person name="Mata R."/>
            <person name="Mathew T."/>
            <person name="Moen C."/>
            <person name="Morales K."/>
            <person name="Munidasa M."/>
            <person name="Nazareth L."/>
            <person name="Ngo R."/>
            <person name="Nguyen L."/>
            <person name="Okwuonu G."/>
            <person name="Ongeri F."/>
            <person name="Patil S."/>
            <person name="Petrosino J."/>
            <person name="Pham C."/>
            <person name="Pham P."/>
            <person name="Pu L.-L."/>
            <person name="Puazo M."/>
            <person name="Raj R."/>
            <person name="Reid J."/>
            <person name="Rouhana J."/>
            <person name="Saada N."/>
            <person name="Shang Y."/>
            <person name="Simmons D."/>
            <person name="Thornton R."/>
            <person name="Warren J."/>
            <person name="Weissenberger G."/>
            <person name="Zhang J."/>
            <person name="Zhang L."/>
            <person name="Zhou C."/>
            <person name="Zhu D."/>
            <person name="Muzny D."/>
            <person name="Worley K."/>
            <person name="Gibbs R."/>
        </authorList>
    </citation>
    <scope>NUCLEOTIDE SEQUENCE [LARGE SCALE GENOMIC DNA]</scope>
    <source>
        <strain evidence="9 10">DSM 15436</strain>
    </source>
</reference>
<dbReference type="Gene3D" id="3.40.30.10">
    <property type="entry name" value="Glutaredoxin"/>
    <property type="match status" value="1"/>
</dbReference>
<evidence type="ECO:0000256" key="6">
    <source>
        <dbReference type="SAM" id="MobiDB-lite"/>
    </source>
</evidence>
<dbReference type="InterPro" id="IPR036249">
    <property type="entry name" value="Thioredoxin-like_sf"/>
</dbReference>
<dbReference type="PANTHER" id="PTHR13887:SF14">
    <property type="entry name" value="DISULFIDE BOND FORMATION PROTEIN D"/>
    <property type="match status" value="1"/>
</dbReference>
<organism evidence="9 10">
    <name type="scientific">Gleimia coleocanis DSM 15436</name>
    <dbReference type="NCBI Taxonomy" id="525245"/>
    <lineage>
        <taxon>Bacteria</taxon>
        <taxon>Bacillati</taxon>
        <taxon>Actinomycetota</taxon>
        <taxon>Actinomycetes</taxon>
        <taxon>Actinomycetales</taxon>
        <taxon>Actinomycetaceae</taxon>
        <taxon>Gleimia</taxon>
    </lineage>
</organism>
<keyword evidence="4" id="KW-1015">Disulfide bond</keyword>
<name>C0W216_9ACTO</name>
<feature type="domain" description="Thioredoxin" evidence="8">
    <location>
        <begin position="59"/>
        <end position="233"/>
    </location>
</feature>
<evidence type="ECO:0000256" key="3">
    <source>
        <dbReference type="ARBA" id="ARBA00023002"/>
    </source>
</evidence>
<keyword evidence="7" id="KW-1133">Transmembrane helix</keyword>